<name>A0A9D5QDY9_UNCW3</name>
<protein>
    <submittedName>
        <fullName evidence="3">Amidohydrolase family protein</fullName>
    </submittedName>
</protein>
<sequence length="138" mass="14739">MESTGMNGSGIFPTSVTLNSRRRALRVALGKEPADCILHGGRVLNVFSGKWEETDVAVSGELIAATGSNLKGTERIDLAGEFLVPGFIDAHIHLESTHLWLYEISRLMLAHGVTTVVADPHEMANVAGLDGVMAMIKA</sequence>
<proteinExistence type="predicted"/>
<feature type="domain" description="Amidohydrolase-related" evidence="2">
    <location>
        <begin position="82"/>
        <end position="138"/>
    </location>
</feature>
<dbReference type="PANTHER" id="PTHR11113">
    <property type="entry name" value="N-ACETYLGLUCOSAMINE-6-PHOSPHATE DEACETYLASE"/>
    <property type="match status" value="1"/>
</dbReference>
<dbReference type="AlphaFoldDB" id="A0A9D5QDY9"/>
<dbReference type="Proteomes" id="UP000630660">
    <property type="component" value="Unassembled WGS sequence"/>
</dbReference>
<dbReference type="EMBL" id="WJKJ01000335">
    <property type="protein sequence ID" value="MBD3365546.1"/>
    <property type="molecule type" value="Genomic_DNA"/>
</dbReference>
<reference evidence="3" key="1">
    <citation type="submission" date="2019-11" db="EMBL/GenBank/DDBJ databases">
        <title>Microbial mats filling the niche in hypersaline microbial mats.</title>
        <authorList>
            <person name="Wong H.L."/>
            <person name="Macleod F.I."/>
            <person name="White R.A. III"/>
            <person name="Burns B.P."/>
        </authorList>
    </citation>
    <scope>NUCLEOTIDE SEQUENCE</scope>
    <source>
        <strain evidence="3">Bin_327</strain>
    </source>
</reference>
<evidence type="ECO:0000313" key="3">
    <source>
        <dbReference type="EMBL" id="MBD3365546.1"/>
    </source>
</evidence>
<dbReference type="SUPFAM" id="SSF51338">
    <property type="entry name" value="Composite domain of metallo-dependent hydrolases"/>
    <property type="match status" value="1"/>
</dbReference>
<dbReference type="InterPro" id="IPR006680">
    <property type="entry name" value="Amidohydro-rel"/>
</dbReference>
<dbReference type="GO" id="GO:0000034">
    <property type="term" value="F:adenine deaminase activity"/>
    <property type="evidence" value="ECO:0007669"/>
    <property type="project" value="TreeGrafter"/>
</dbReference>
<dbReference type="Gene3D" id="3.20.20.140">
    <property type="entry name" value="Metal-dependent hydrolases"/>
    <property type="match status" value="1"/>
</dbReference>
<accession>A0A9D5QDY9</accession>
<evidence type="ECO:0000259" key="2">
    <source>
        <dbReference type="Pfam" id="PF01979"/>
    </source>
</evidence>
<feature type="non-terminal residue" evidence="3">
    <location>
        <position position="138"/>
    </location>
</feature>
<dbReference type="InterPro" id="IPR011059">
    <property type="entry name" value="Metal-dep_hydrolase_composite"/>
</dbReference>
<evidence type="ECO:0000313" key="4">
    <source>
        <dbReference type="Proteomes" id="UP000630660"/>
    </source>
</evidence>
<keyword evidence="1" id="KW-0378">Hydrolase</keyword>
<comment type="caution">
    <text evidence="3">The sequence shown here is derived from an EMBL/GenBank/DDBJ whole genome shotgun (WGS) entry which is preliminary data.</text>
</comment>
<dbReference type="Pfam" id="PF01979">
    <property type="entry name" value="Amidohydro_1"/>
    <property type="match status" value="1"/>
</dbReference>
<gene>
    <name evidence="3" type="ORF">GF359_10065</name>
</gene>
<dbReference type="PANTHER" id="PTHR11113:SF2">
    <property type="entry name" value="ADENINE DEAMINASE"/>
    <property type="match status" value="1"/>
</dbReference>
<dbReference type="Gene3D" id="2.30.40.10">
    <property type="entry name" value="Urease, subunit C, domain 1"/>
    <property type="match status" value="1"/>
</dbReference>
<evidence type="ECO:0000256" key="1">
    <source>
        <dbReference type="ARBA" id="ARBA00022801"/>
    </source>
</evidence>
<organism evidence="3 4">
    <name type="scientific">candidate division WOR-3 bacterium</name>
    <dbReference type="NCBI Taxonomy" id="2052148"/>
    <lineage>
        <taxon>Bacteria</taxon>
        <taxon>Bacteria division WOR-3</taxon>
    </lineage>
</organism>